<reference evidence="2 3" key="1">
    <citation type="submission" date="2014-04" db="EMBL/GenBank/DDBJ databases">
        <authorList>
            <consortium name="DOE Joint Genome Institute"/>
            <person name="Kuo A."/>
            <person name="Martino E."/>
            <person name="Perotto S."/>
            <person name="Kohler A."/>
            <person name="Nagy L.G."/>
            <person name="Floudas D."/>
            <person name="Copeland A."/>
            <person name="Barry K.W."/>
            <person name="Cichocki N."/>
            <person name="Veneault-Fourrey C."/>
            <person name="LaButti K."/>
            <person name="Lindquist E.A."/>
            <person name="Lipzen A."/>
            <person name="Lundell T."/>
            <person name="Morin E."/>
            <person name="Murat C."/>
            <person name="Sun H."/>
            <person name="Tunlid A."/>
            <person name="Henrissat B."/>
            <person name="Grigoriev I.V."/>
            <person name="Hibbett D.S."/>
            <person name="Martin F."/>
            <person name="Nordberg H.P."/>
            <person name="Cantor M.N."/>
            <person name="Hua S.X."/>
        </authorList>
    </citation>
    <scope>NUCLEOTIDE SEQUENCE [LARGE SCALE GENOMIC DNA]</scope>
    <source>
        <strain evidence="2 3">Zn</strain>
    </source>
</reference>
<organism evidence="2 3">
    <name type="scientific">Oidiodendron maius (strain Zn)</name>
    <dbReference type="NCBI Taxonomy" id="913774"/>
    <lineage>
        <taxon>Eukaryota</taxon>
        <taxon>Fungi</taxon>
        <taxon>Dikarya</taxon>
        <taxon>Ascomycota</taxon>
        <taxon>Pezizomycotina</taxon>
        <taxon>Leotiomycetes</taxon>
        <taxon>Leotiomycetes incertae sedis</taxon>
        <taxon>Myxotrichaceae</taxon>
        <taxon>Oidiodendron</taxon>
    </lineage>
</organism>
<keyword evidence="3" id="KW-1185">Reference proteome</keyword>
<reference evidence="3" key="2">
    <citation type="submission" date="2015-01" db="EMBL/GenBank/DDBJ databases">
        <title>Evolutionary Origins and Diversification of the Mycorrhizal Mutualists.</title>
        <authorList>
            <consortium name="DOE Joint Genome Institute"/>
            <consortium name="Mycorrhizal Genomics Consortium"/>
            <person name="Kohler A."/>
            <person name="Kuo A."/>
            <person name="Nagy L.G."/>
            <person name="Floudas D."/>
            <person name="Copeland A."/>
            <person name="Barry K.W."/>
            <person name="Cichocki N."/>
            <person name="Veneault-Fourrey C."/>
            <person name="LaButti K."/>
            <person name="Lindquist E.A."/>
            <person name="Lipzen A."/>
            <person name="Lundell T."/>
            <person name="Morin E."/>
            <person name="Murat C."/>
            <person name="Riley R."/>
            <person name="Ohm R."/>
            <person name="Sun H."/>
            <person name="Tunlid A."/>
            <person name="Henrissat B."/>
            <person name="Grigoriev I.V."/>
            <person name="Hibbett D.S."/>
            <person name="Martin F."/>
        </authorList>
    </citation>
    <scope>NUCLEOTIDE SEQUENCE [LARGE SCALE GENOMIC DNA]</scope>
    <source>
        <strain evidence="3">Zn</strain>
    </source>
</reference>
<feature type="compositionally biased region" description="Polar residues" evidence="1">
    <location>
        <begin position="15"/>
        <end position="28"/>
    </location>
</feature>
<feature type="region of interest" description="Disordered" evidence="1">
    <location>
        <begin position="1"/>
        <end position="36"/>
    </location>
</feature>
<dbReference type="AlphaFoldDB" id="A0A0C3H7V3"/>
<evidence type="ECO:0000313" key="3">
    <source>
        <dbReference type="Proteomes" id="UP000054321"/>
    </source>
</evidence>
<feature type="non-terminal residue" evidence="2">
    <location>
        <position position="79"/>
    </location>
</feature>
<dbReference type="Proteomes" id="UP000054321">
    <property type="component" value="Unassembled WGS sequence"/>
</dbReference>
<dbReference type="InParanoid" id="A0A0C3H7V3"/>
<evidence type="ECO:0000256" key="1">
    <source>
        <dbReference type="SAM" id="MobiDB-lite"/>
    </source>
</evidence>
<name>A0A0C3H7V3_OIDMZ</name>
<protein>
    <submittedName>
        <fullName evidence="2">Uncharacterized protein</fullName>
    </submittedName>
</protein>
<dbReference type="EMBL" id="KN832873">
    <property type="protein sequence ID" value="KIN04286.1"/>
    <property type="molecule type" value="Genomic_DNA"/>
</dbReference>
<sequence>MSMKTSPRPSPSSSTFMNSNLRNTSTTRAAVRDPRSADLLNPAAQNYYIDCTKHAHTLLWTCFHSRFTRLARAKLDENW</sequence>
<dbReference type="HOGENOM" id="CLU_2612548_0_0_1"/>
<accession>A0A0C3H7V3</accession>
<evidence type="ECO:0000313" key="2">
    <source>
        <dbReference type="EMBL" id="KIN04286.1"/>
    </source>
</evidence>
<proteinExistence type="predicted"/>
<gene>
    <name evidence="2" type="ORF">OIDMADRAFT_18282</name>
</gene>